<feature type="region of interest" description="Disordered" evidence="7">
    <location>
        <begin position="88"/>
        <end position="117"/>
    </location>
</feature>
<evidence type="ECO:0000313" key="12">
    <source>
        <dbReference type="Proteomes" id="UP001165590"/>
    </source>
</evidence>
<feature type="domain" description="MacB-like periplasmic core" evidence="10">
    <location>
        <begin position="19"/>
        <end position="246"/>
    </location>
</feature>
<dbReference type="PANTHER" id="PTHR30572">
    <property type="entry name" value="MEMBRANE COMPONENT OF TRANSPORTER-RELATED"/>
    <property type="match status" value="1"/>
</dbReference>
<keyword evidence="3 8" id="KW-0812">Transmembrane</keyword>
<sequence>MNFAKRAAYSLIARKGKSALLLGIFAVVCTLLLGGFLLRDATARQEAEAQRRIGVDATVRGEPFTERQAAKLGRSPLVERYNPILRGTPRAPGLKLETSAAPRPPGEKPTTAGPGLTGVRESEMLLDFATGRTTVTSGRAITAADADRAVVMVEVRTAEKNGLGPGDRITLTSPDGRTEKSFEVIGVFEDPARTPDPWMPPADLPANRMYAPIGALRGLGPGEQLTEAVYKLRSPEQARALRTEAEHLLGAGKGFRFDVNDKAYRDQVQPLRRVAAFANAVVWLIAVAGAVVLGLIVMLTIRERRDELGMLFALGEKKWKLVGQHTVEVVALAVPALVLAATAAGLLGGQLDDRLLDRQSGGRVAAARTPGAAAELPPPEVRVTPRDLVKVAGTSLGIALAATVVPGIGILRLHPRSILVGGD</sequence>
<comment type="caution">
    <text evidence="11">The sequence shown here is derived from an EMBL/GenBank/DDBJ whole genome shotgun (WGS) entry which is preliminary data.</text>
</comment>
<feature type="transmembrane region" description="Helical" evidence="8">
    <location>
        <begin position="391"/>
        <end position="411"/>
    </location>
</feature>
<evidence type="ECO:0000259" key="9">
    <source>
        <dbReference type="Pfam" id="PF02687"/>
    </source>
</evidence>
<evidence type="ECO:0000256" key="1">
    <source>
        <dbReference type="ARBA" id="ARBA00004651"/>
    </source>
</evidence>
<gene>
    <name evidence="11" type="ORF">K3769_06635</name>
</gene>
<comment type="subcellular location">
    <subcellularLocation>
        <location evidence="1">Cell membrane</location>
        <topology evidence="1">Multi-pass membrane protein</topology>
    </subcellularLocation>
</comment>
<proteinExistence type="inferred from homology"/>
<reference evidence="11" key="1">
    <citation type="journal article" date="2022" name="bioRxiv">
        <title>Discovery and biosynthetic assessment of Streptomyces ortus sp nov. isolated from a deep-sea sponge.</title>
        <authorList>
            <person name="Williams S.E."/>
        </authorList>
    </citation>
    <scope>NUCLEOTIDE SEQUENCE</scope>
    <source>
        <strain evidence="11">A15ISP2-DRY2</strain>
    </source>
</reference>
<evidence type="ECO:0000259" key="10">
    <source>
        <dbReference type="Pfam" id="PF12704"/>
    </source>
</evidence>
<name>A0ABT3UY14_9ACTN</name>
<keyword evidence="5 8" id="KW-0472">Membrane</keyword>
<evidence type="ECO:0000313" key="11">
    <source>
        <dbReference type="EMBL" id="MCX4232457.1"/>
    </source>
</evidence>
<dbReference type="EMBL" id="JAIFZO010000002">
    <property type="protein sequence ID" value="MCX4232457.1"/>
    <property type="molecule type" value="Genomic_DNA"/>
</dbReference>
<protein>
    <submittedName>
        <fullName evidence="11">ABC transporter permease</fullName>
    </submittedName>
</protein>
<dbReference type="Pfam" id="PF02687">
    <property type="entry name" value="FtsX"/>
    <property type="match status" value="1"/>
</dbReference>
<dbReference type="Proteomes" id="UP001165590">
    <property type="component" value="Unassembled WGS sequence"/>
</dbReference>
<evidence type="ECO:0000256" key="4">
    <source>
        <dbReference type="ARBA" id="ARBA00022989"/>
    </source>
</evidence>
<dbReference type="Pfam" id="PF12704">
    <property type="entry name" value="MacB_PCD"/>
    <property type="match status" value="1"/>
</dbReference>
<feature type="domain" description="ABC3 transporter permease C-terminal" evidence="9">
    <location>
        <begin position="280"/>
        <end position="415"/>
    </location>
</feature>
<dbReference type="InterPro" id="IPR025857">
    <property type="entry name" value="MacB_PCD"/>
</dbReference>
<comment type="similarity">
    <text evidence="6">Belongs to the ABC-4 integral membrane protein family.</text>
</comment>
<keyword evidence="4 8" id="KW-1133">Transmembrane helix</keyword>
<evidence type="ECO:0000256" key="7">
    <source>
        <dbReference type="SAM" id="MobiDB-lite"/>
    </source>
</evidence>
<feature type="transmembrane region" description="Helical" evidence="8">
    <location>
        <begin position="280"/>
        <end position="301"/>
    </location>
</feature>
<dbReference type="PANTHER" id="PTHR30572:SF9">
    <property type="entry name" value="ABC TRANSPORTER PERMEASE PROTEIN"/>
    <property type="match status" value="1"/>
</dbReference>
<keyword evidence="2" id="KW-1003">Cell membrane</keyword>
<organism evidence="11 12">
    <name type="scientific">Streptomyces ortus</name>
    <dbReference type="NCBI Taxonomy" id="2867268"/>
    <lineage>
        <taxon>Bacteria</taxon>
        <taxon>Bacillati</taxon>
        <taxon>Actinomycetota</taxon>
        <taxon>Actinomycetes</taxon>
        <taxon>Kitasatosporales</taxon>
        <taxon>Streptomycetaceae</taxon>
        <taxon>Streptomyces</taxon>
    </lineage>
</organism>
<dbReference type="InterPro" id="IPR050250">
    <property type="entry name" value="Macrolide_Exporter_MacB"/>
</dbReference>
<dbReference type="InterPro" id="IPR003838">
    <property type="entry name" value="ABC3_permease_C"/>
</dbReference>
<accession>A0ABT3UY14</accession>
<feature type="transmembrane region" description="Helical" evidence="8">
    <location>
        <begin position="327"/>
        <end position="347"/>
    </location>
</feature>
<evidence type="ECO:0000256" key="3">
    <source>
        <dbReference type="ARBA" id="ARBA00022692"/>
    </source>
</evidence>
<evidence type="ECO:0000256" key="5">
    <source>
        <dbReference type="ARBA" id="ARBA00023136"/>
    </source>
</evidence>
<evidence type="ECO:0000256" key="2">
    <source>
        <dbReference type="ARBA" id="ARBA00022475"/>
    </source>
</evidence>
<keyword evidence="12" id="KW-1185">Reference proteome</keyword>
<evidence type="ECO:0000256" key="6">
    <source>
        <dbReference type="ARBA" id="ARBA00038076"/>
    </source>
</evidence>
<dbReference type="RefSeq" id="WP_267025509.1">
    <property type="nucleotide sequence ID" value="NZ_JAIFZO010000002.1"/>
</dbReference>
<evidence type="ECO:0000256" key="8">
    <source>
        <dbReference type="SAM" id="Phobius"/>
    </source>
</evidence>